<feature type="non-terminal residue" evidence="1">
    <location>
        <position position="1"/>
    </location>
</feature>
<comment type="caution">
    <text evidence="1">The sequence shown here is derived from an EMBL/GenBank/DDBJ whole genome shotgun (WGS) entry which is preliminary data.</text>
</comment>
<proteinExistence type="predicted"/>
<gene>
    <name evidence="1" type="ORF">Zmor_011880</name>
</gene>
<dbReference type="AlphaFoldDB" id="A0AA38HI00"/>
<dbReference type="Proteomes" id="UP001168821">
    <property type="component" value="Unassembled WGS sequence"/>
</dbReference>
<sequence length="48" mass="5574">EVDEEGAEQGWEEIFDYIFPEDEAGKPNLKFLAAAKNWKKQKETEADE</sequence>
<name>A0AA38HI00_9CUCU</name>
<dbReference type="EMBL" id="JALNTZ010003420">
    <property type="protein sequence ID" value="KAJ3616486.1"/>
    <property type="molecule type" value="Genomic_DNA"/>
</dbReference>
<organism evidence="1 2">
    <name type="scientific">Zophobas morio</name>
    <dbReference type="NCBI Taxonomy" id="2755281"/>
    <lineage>
        <taxon>Eukaryota</taxon>
        <taxon>Metazoa</taxon>
        <taxon>Ecdysozoa</taxon>
        <taxon>Arthropoda</taxon>
        <taxon>Hexapoda</taxon>
        <taxon>Insecta</taxon>
        <taxon>Pterygota</taxon>
        <taxon>Neoptera</taxon>
        <taxon>Endopterygota</taxon>
        <taxon>Coleoptera</taxon>
        <taxon>Polyphaga</taxon>
        <taxon>Cucujiformia</taxon>
        <taxon>Tenebrionidae</taxon>
        <taxon>Zophobas</taxon>
    </lineage>
</organism>
<accession>A0AA38HI00</accession>
<evidence type="ECO:0000313" key="1">
    <source>
        <dbReference type="EMBL" id="KAJ3616486.1"/>
    </source>
</evidence>
<protein>
    <submittedName>
        <fullName evidence="1">Uncharacterized protein</fullName>
    </submittedName>
</protein>
<reference evidence="1" key="1">
    <citation type="journal article" date="2023" name="G3 (Bethesda)">
        <title>Whole genome assemblies of Zophobas morio and Tenebrio molitor.</title>
        <authorList>
            <person name="Kaur S."/>
            <person name="Stinson S.A."/>
            <person name="diCenzo G.C."/>
        </authorList>
    </citation>
    <scope>NUCLEOTIDE SEQUENCE</scope>
    <source>
        <strain evidence="1">QUZm001</strain>
    </source>
</reference>
<keyword evidence="2" id="KW-1185">Reference proteome</keyword>
<evidence type="ECO:0000313" key="2">
    <source>
        <dbReference type="Proteomes" id="UP001168821"/>
    </source>
</evidence>